<name>A0ABT8G9V1_9MICO</name>
<dbReference type="PANTHER" id="PTHR43194:SF2">
    <property type="entry name" value="PEROXISOMAL MEMBRANE PROTEIN LPX1"/>
    <property type="match status" value="1"/>
</dbReference>
<protein>
    <submittedName>
        <fullName evidence="2">Alpha/beta hydrolase</fullName>
    </submittedName>
</protein>
<sequence>MSSVVEQGRWRAIDVGGAKLDLWETGVRSDKPPVILIGTALTADELLPVARLLAADLGRPVLAYRRRGYGTAGTVAGSGSVRLDAGDLVALMDELDIPRAVIVGVSYSGAVALQAAADHPERCARVVAIEPPPVQSASASAFRVANTRLVTEYEHLGAVRAADRFLSRLMDPHWRLDVERMLPGAVAQAEADAETFFTADIPALLAWDYTEADAAKVTAPVLLVSGTASAHWFEEEIEAIRAWFPDVAHVSLPNADHSMALTHPTEVEAAVAGFIRDAAE</sequence>
<feature type="domain" description="AB hydrolase-1" evidence="1">
    <location>
        <begin position="48"/>
        <end position="269"/>
    </location>
</feature>
<keyword evidence="3" id="KW-1185">Reference proteome</keyword>
<evidence type="ECO:0000313" key="3">
    <source>
        <dbReference type="Proteomes" id="UP001172728"/>
    </source>
</evidence>
<gene>
    <name evidence="2" type="ORF">QQX09_07900</name>
</gene>
<evidence type="ECO:0000259" key="1">
    <source>
        <dbReference type="Pfam" id="PF12697"/>
    </source>
</evidence>
<comment type="caution">
    <text evidence="2">The sequence shown here is derived from an EMBL/GenBank/DDBJ whole genome shotgun (WGS) entry which is preliminary data.</text>
</comment>
<dbReference type="InterPro" id="IPR000073">
    <property type="entry name" value="AB_hydrolase_1"/>
</dbReference>
<keyword evidence="2" id="KW-0378">Hydrolase</keyword>
<accession>A0ABT8G9V1</accession>
<dbReference type="PANTHER" id="PTHR43194">
    <property type="entry name" value="HYDROLASE ALPHA/BETA FOLD FAMILY"/>
    <property type="match status" value="1"/>
</dbReference>
<dbReference type="GO" id="GO:0016787">
    <property type="term" value="F:hydrolase activity"/>
    <property type="evidence" value="ECO:0007669"/>
    <property type="project" value="UniProtKB-KW"/>
</dbReference>
<dbReference type="SUPFAM" id="SSF53474">
    <property type="entry name" value="alpha/beta-Hydrolases"/>
    <property type="match status" value="1"/>
</dbReference>
<dbReference type="EMBL" id="JAUHPW010000005">
    <property type="protein sequence ID" value="MDN4475777.1"/>
    <property type="molecule type" value="Genomic_DNA"/>
</dbReference>
<dbReference type="Pfam" id="PF12697">
    <property type="entry name" value="Abhydrolase_6"/>
    <property type="match status" value="1"/>
</dbReference>
<dbReference type="InterPro" id="IPR029058">
    <property type="entry name" value="AB_hydrolase_fold"/>
</dbReference>
<dbReference type="Gene3D" id="3.40.50.1820">
    <property type="entry name" value="alpha/beta hydrolase"/>
    <property type="match status" value="1"/>
</dbReference>
<proteinExistence type="predicted"/>
<dbReference type="Proteomes" id="UP001172728">
    <property type="component" value="Unassembled WGS sequence"/>
</dbReference>
<evidence type="ECO:0000313" key="2">
    <source>
        <dbReference type="EMBL" id="MDN4475777.1"/>
    </source>
</evidence>
<dbReference type="InterPro" id="IPR050228">
    <property type="entry name" value="Carboxylesterase_BioH"/>
</dbReference>
<organism evidence="2 3">
    <name type="scientific">Demequina litoralis</name>
    <dbReference type="NCBI Taxonomy" id="3051660"/>
    <lineage>
        <taxon>Bacteria</taxon>
        <taxon>Bacillati</taxon>
        <taxon>Actinomycetota</taxon>
        <taxon>Actinomycetes</taxon>
        <taxon>Micrococcales</taxon>
        <taxon>Demequinaceae</taxon>
        <taxon>Demequina</taxon>
    </lineage>
</organism>
<dbReference type="RefSeq" id="WP_301133177.1">
    <property type="nucleotide sequence ID" value="NZ_JAUHPW010000005.1"/>
</dbReference>
<reference evidence="2" key="1">
    <citation type="submission" date="2023-06" db="EMBL/GenBank/DDBJ databases">
        <title>Sysu t00192.</title>
        <authorList>
            <person name="Gao L."/>
            <person name="Fang B.-Z."/>
            <person name="Li W.-J."/>
        </authorList>
    </citation>
    <scope>NUCLEOTIDE SEQUENCE</scope>
    <source>
        <strain evidence="2">SYSU T00192</strain>
    </source>
</reference>